<feature type="compositionally biased region" description="Basic and acidic residues" evidence="1">
    <location>
        <begin position="61"/>
        <end position="74"/>
    </location>
</feature>
<feature type="compositionally biased region" description="Polar residues" evidence="1">
    <location>
        <begin position="175"/>
        <end position="195"/>
    </location>
</feature>
<dbReference type="AlphaFoldDB" id="R9PKC0"/>
<feature type="compositionally biased region" description="Basic and acidic residues" evidence="1">
    <location>
        <begin position="32"/>
        <end position="45"/>
    </location>
</feature>
<evidence type="ECO:0000313" key="2">
    <source>
        <dbReference type="EMBL" id="GAC98570.1"/>
    </source>
</evidence>
<dbReference type="OrthoDB" id="114080at2759"/>
<gene>
    <name evidence="2" type="ORF">PHSY_006164</name>
</gene>
<sequence length="480" mass="51588">MVKPFSFSASPASGRKDKKRQHATVSSPGLSDKAEGKKDASRMQLDDILSSLTAGTTNGSEKGKQREKKEVEKPLKKKLKNETKGTQVSALDLLLGVGGGSKEGKPLRKEKKPDSAVKDEGQGATIRHGKDKPKVKALDDHAEVLDRNAKKKDPDAARKEQRDVSSFAPSMAQPRASTATKTGKTSQHSSLPRTESPSDERHTSPPVSFTRPIKSTTTPSDRPTPAPFGQATSISKPSHPIPSPSSSITAADDDRAFHTLKTFKLHLRQLTAVLSSLSTELTLIDRIWYKNASQFKSALWWGGFDSVRRCLHRVLLPSSRGVSLAHSVVSDLTLLYARLGGAESNLVTTASTSTLPPIPKFTTRPTHTTLQTYLSSSPSHLEHTTQQLEALQTALLALSARCTTAGRTLLLHLNTPPAPTFAPLVTALIALLAGVDDALQSVVPRKHDGEEMDSTAQKAGAGAVEELLKLLRGLAQESTI</sequence>
<keyword evidence="3" id="KW-1185">Reference proteome</keyword>
<protein>
    <submittedName>
        <fullName evidence="2">Uncharacterized protein</fullName>
    </submittedName>
</protein>
<dbReference type="EMBL" id="DF238821">
    <property type="protein sequence ID" value="GAC98570.1"/>
    <property type="molecule type" value="Genomic_DNA"/>
</dbReference>
<dbReference type="GeneID" id="24111436"/>
<dbReference type="HOGENOM" id="CLU_568724_0_0_1"/>
<evidence type="ECO:0000313" key="3">
    <source>
        <dbReference type="Proteomes" id="UP000014071"/>
    </source>
</evidence>
<feature type="compositionally biased region" description="Low complexity" evidence="1">
    <location>
        <begin position="233"/>
        <end position="248"/>
    </location>
</feature>
<name>R9PKC0_PSEHS</name>
<proteinExistence type="predicted"/>
<accession>R9PKC0</accession>
<evidence type="ECO:0000256" key="1">
    <source>
        <dbReference type="SAM" id="MobiDB-lite"/>
    </source>
</evidence>
<feature type="compositionally biased region" description="Polar residues" evidence="1">
    <location>
        <begin position="50"/>
        <end position="60"/>
    </location>
</feature>
<dbReference type="Proteomes" id="UP000014071">
    <property type="component" value="Unassembled WGS sequence"/>
</dbReference>
<feature type="compositionally biased region" description="Basic and acidic residues" evidence="1">
    <location>
        <begin position="102"/>
        <end position="121"/>
    </location>
</feature>
<dbReference type="eggNOG" id="ENOG502RDR3">
    <property type="taxonomic scope" value="Eukaryota"/>
</dbReference>
<feature type="compositionally biased region" description="Basic and acidic residues" evidence="1">
    <location>
        <begin position="132"/>
        <end position="163"/>
    </location>
</feature>
<organism evidence="2 3">
    <name type="scientific">Pseudozyma hubeiensis (strain SY62)</name>
    <name type="common">Yeast</name>
    <dbReference type="NCBI Taxonomy" id="1305764"/>
    <lineage>
        <taxon>Eukaryota</taxon>
        <taxon>Fungi</taxon>
        <taxon>Dikarya</taxon>
        <taxon>Basidiomycota</taxon>
        <taxon>Ustilaginomycotina</taxon>
        <taxon>Ustilaginomycetes</taxon>
        <taxon>Ustilaginales</taxon>
        <taxon>Ustilaginaceae</taxon>
        <taxon>Pseudozyma</taxon>
    </lineage>
</organism>
<dbReference type="RefSeq" id="XP_012192157.1">
    <property type="nucleotide sequence ID" value="XM_012336767.1"/>
</dbReference>
<reference evidence="3" key="1">
    <citation type="journal article" date="2013" name="Genome Announc.">
        <title>Draft genome sequence of the basidiomycetous yeast-like fungus Pseudozyma hubeiensis SY62, which produces an abundant amount of the biosurfactant mannosylerythritol lipids.</title>
        <authorList>
            <person name="Konishi M."/>
            <person name="Hatada Y."/>
            <person name="Horiuchi J."/>
        </authorList>
    </citation>
    <scope>NUCLEOTIDE SEQUENCE [LARGE SCALE GENOMIC DNA]</scope>
    <source>
        <strain evidence="3">SY62</strain>
    </source>
</reference>
<feature type="region of interest" description="Disordered" evidence="1">
    <location>
        <begin position="1"/>
        <end position="250"/>
    </location>
</feature>